<dbReference type="EMBL" id="JASNWA010000006">
    <property type="protein sequence ID" value="KAK3174790.1"/>
    <property type="molecule type" value="Genomic_DNA"/>
</dbReference>
<comment type="caution">
    <text evidence="2">The sequence shown here is derived from an EMBL/GenBank/DDBJ whole genome shotgun (WGS) entry which is preliminary data.</text>
</comment>
<dbReference type="InterPro" id="IPR027417">
    <property type="entry name" value="P-loop_NTPase"/>
</dbReference>
<accession>A0AAD9ZAV0</accession>
<reference evidence="2" key="1">
    <citation type="submission" date="2022-11" db="EMBL/GenBank/DDBJ databases">
        <title>Chromosomal genome sequence assembly and mating type (MAT) locus characterization of the leprose asexual lichenized fungus Lepraria neglecta (Nyl.) Erichsen.</title>
        <authorList>
            <person name="Allen J.L."/>
            <person name="Pfeffer B."/>
        </authorList>
    </citation>
    <scope>NUCLEOTIDE SEQUENCE</scope>
    <source>
        <strain evidence="2">Allen 5258</strain>
    </source>
</reference>
<keyword evidence="3" id="KW-1185">Reference proteome</keyword>
<proteinExistence type="predicted"/>
<organism evidence="2 3">
    <name type="scientific">Lepraria neglecta</name>
    <dbReference type="NCBI Taxonomy" id="209136"/>
    <lineage>
        <taxon>Eukaryota</taxon>
        <taxon>Fungi</taxon>
        <taxon>Dikarya</taxon>
        <taxon>Ascomycota</taxon>
        <taxon>Pezizomycotina</taxon>
        <taxon>Lecanoromycetes</taxon>
        <taxon>OSLEUM clade</taxon>
        <taxon>Lecanoromycetidae</taxon>
        <taxon>Lecanorales</taxon>
        <taxon>Lecanorineae</taxon>
        <taxon>Stereocaulaceae</taxon>
        <taxon>Lepraria</taxon>
    </lineage>
</organism>
<dbReference type="SUPFAM" id="SSF52540">
    <property type="entry name" value="P-loop containing nucleoside triphosphate hydrolases"/>
    <property type="match status" value="1"/>
</dbReference>
<dbReference type="Proteomes" id="UP001276659">
    <property type="component" value="Unassembled WGS sequence"/>
</dbReference>
<feature type="region of interest" description="Disordered" evidence="1">
    <location>
        <begin position="87"/>
        <end position="112"/>
    </location>
</feature>
<protein>
    <submittedName>
        <fullName evidence="2">Uncharacterized protein</fullName>
    </submittedName>
</protein>
<evidence type="ECO:0000313" key="2">
    <source>
        <dbReference type="EMBL" id="KAK3174790.1"/>
    </source>
</evidence>
<dbReference type="AlphaFoldDB" id="A0AAD9ZAV0"/>
<gene>
    <name evidence="2" type="ORF">OEA41_002036</name>
</gene>
<evidence type="ECO:0000256" key="1">
    <source>
        <dbReference type="SAM" id="MobiDB-lite"/>
    </source>
</evidence>
<evidence type="ECO:0000313" key="3">
    <source>
        <dbReference type="Proteomes" id="UP001276659"/>
    </source>
</evidence>
<name>A0AAD9ZAV0_9LECA</name>
<dbReference type="Gene3D" id="3.40.50.300">
    <property type="entry name" value="P-loop containing nucleotide triphosphate hydrolases"/>
    <property type="match status" value="1"/>
</dbReference>
<sequence length="141" mass="16293">MANHVILVGPLLADTQEDYVASRKQCIGRARRFGQKKDVHVYDFVALKTFDVDVYQQRHGTMLVRRMVNNKEKFVFVKESEATQAEMQESWGSGYKRPSYDEGVNARGEDVEGLDREVAPSSYADFRRRIEGRKENVEDLM</sequence>